<dbReference type="Pfam" id="PF02682">
    <property type="entry name" value="CT_C_D"/>
    <property type="match status" value="1"/>
</dbReference>
<evidence type="ECO:0000256" key="4">
    <source>
        <dbReference type="SAM" id="Phobius"/>
    </source>
</evidence>
<feature type="domain" description="Carboxyltransferase" evidence="5">
    <location>
        <begin position="12"/>
        <end position="213"/>
    </location>
</feature>
<dbReference type="NCBIfam" id="TIGR00370">
    <property type="entry name" value="5-oxoprolinase subunit PxpB"/>
    <property type="match status" value="1"/>
</dbReference>
<dbReference type="EC" id="3.5.2.9" evidence="6"/>
<dbReference type="PANTHER" id="PTHR34698">
    <property type="entry name" value="5-OXOPROLINASE SUBUNIT B"/>
    <property type="match status" value="1"/>
</dbReference>
<dbReference type="InterPro" id="IPR003833">
    <property type="entry name" value="CT_C_D"/>
</dbReference>
<dbReference type="SMART" id="SM00796">
    <property type="entry name" value="AHS1"/>
    <property type="match status" value="1"/>
</dbReference>
<evidence type="ECO:0000256" key="1">
    <source>
        <dbReference type="ARBA" id="ARBA00022741"/>
    </source>
</evidence>
<dbReference type="AlphaFoldDB" id="A0AAU7BWL9"/>
<dbReference type="EMBL" id="CP157199">
    <property type="protein sequence ID" value="XBG62476.1"/>
    <property type="molecule type" value="Genomic_DNA"/>
</dbReference>
<evidence type="ECO:0000256" key="3">
    <source>
        <dbReference type="ARBA" id="ARBA00022840"/>
    </source>
</evidence>
<dbReference type="SUPFAM" id="SSF50891">
    <property type="entry name" value="Cyclophilin-like"/>
    <property type="match status" value="1"/>
</dbReference>
<accession>A0AAU7BWL9</accession>
<organism evidence="6">
    <name type="scientific">Pontimicrobium sp. SW4</name>
    <dbReference type="NCBI Taxonomy" id="3153519"/>
    <lineage>
        <taxon>Bacteria</taxon>
        <taxon>Pseudomonadati</taxon>
        <taxon>Bacteroidota</taxon>
        <taxon>Flavobacteriia</taxon>
        <taxon>Flavobacteriales</taxon>
        <taxon>Flavobacteriaceae</taxon>
        <taxon>Pontimicrobium</taxon>
    </lineage>
</organism>
<evidence type="ECO:0000313" key="6">
    <source>
        <dbReference type="EMBL" id="XBG62476.1"/>
    </source>
</evidence>
<dbReference type="GO" id="GO:0005524">
    <property type="term" value="F:ATP binding"/>
    <property type="evidence" value="ECO:0007669"/>
    <property type="project" value="UniProtKB-KW"/>
</dbReference>
<keyword evidence="4" id="KW-0472">Membrane</keyword>
<evidence type="ECO:0000259" key="5">
    <source>
        <dbReference type="SMART" id="SM00796"/>
    </source>
</evidence>
<keyword evidence="2 6" id="KW-0378">Hydrolase</keyword>
<evidence type="ECO:0000256" key="2">
    <source>
        <dbReference type="ARBA" id="ARBA00022801"/>
    </source>
</evidence>
<keyword evidence="1" id="KW-0547">Nucleotide-binding</keyword>
<keyword evidence="4" id="KW-0812">Transmembrane</keyword>
<dbReference type="Gene3D" id="3.30.1360.40">
    <property type="match status" value="1"/>
</dbReference>
<reference evidence="6" key="1">
    <citation type="submission" date="2024-05" db="EMBL/GenBank/DDBJ databases">
        <title>Pontimicrobium maritimus sp. nov., isolated form sea water.</title>
        <authorList>
            <person name="Muhammad N."/>
            <person name="Vuong T.Q."/>
            <person name="Han H.L."/>
            <person name="Kim S.-G."/>
        </authorList>
    </citation>
    <scope>NUCLEOTIDE SEQUENCE</scope>
    <source>
        <strain evidence="6">SW4</strain>
    </source>
</reference>
<dbReference type="SUPFAM" id="SSF160467">
    <property type="entry name" value="PH0987 N-terminal domain-like"/>
    <property type="match status" value="1"/>
</dbReference>
<protein>
    <submittedName>
        <fullName evidence="6">5-oxoprolinase subunit PxpB</fullName>
        <ecNumber evidence="6">3.5.2.9</ecNumber>
    </submittedName>
</protein>
<gene>
    <name evidence="6" type="primary">pxpB</name>
    <name evidence="6" type="ORF">ABGB03_06110</name>
</gene>
<dbReference type="InterPro" id="IPR029000">
    <property type="entry name" value="Cyclophilin-like_dom_sf"/>
</dbReference>
<feature type="transmembrane region" description="Helical" evidence="4">
    <location>
        <begin position="134"/>
        <end position="153"/>
    </location>
</feature>
<keyword evidence="3" id="KW-0067">ATP-binding</keyword>
<keyword evidence="4" id="KW-1133">Transmembrane helix</keyword>
<sequence length="250" mass="29014">MKFNNVLNEFELKYKPFGERSILIEWPQIISENILESILSYKQKLENYRFKQKVYIKSAYNSILITYDCSIDDFYNKTLELKGVFFTDSNTQIRSSKLWKIPVCYDLDFGIDLEEISKKNNIKIPEIIQLHTSIIYRIYFLGFLPGFLYLGGLDKKLHFSRKMTPRLKVEKGSVAIGGSQTGIYPNESPGGWNIIGRTPVDFFNVYSKNPCFARGGDKIQFISISKLEYSQILKSIEVDDYIIENKAIND</sequence>
<dbReference type="PANTHER" id="PTHR34698:SF2">
    <property type="entry name" value="5-OXOPROLINASE SUBUNIT B"/>
    <property type="match status" value="1"/>
</dbReference>
<dbReference type="Gene3D" id="2.40.100.10">
    <property type="entry name" value="Cyclophilin-like"/>
    <property type="match status" value="1"/>
</dbReference>
<dbReference type="InterPro" id="IPR010016">
    <property type="entry name" value="PxpB"/>
</dbReference>
<dbReference type="RefSeq" id="WP_347925725.1">
    <property type="nucleotide sequence ID" value="NZ_CP157199.1"/>
</dbReference>
<proteinExistence type="predicted"/>
<name>A0AAU7BWL9_9FLAO</name>
<dbReference type="GO" id="GO:0017168">
    <property type="term" value="F:5-oxoprolinase (ATP-hydrolyzing) activity"/>
    <property type="evidence" value="ECO:0007669"/>
    <property type="project" value="UniProtKB-EC"/>
</dbReference>